<dbReference type="InterPro" id="IPR026954">
    <property type="entry name" value="PknH-like_Extracell"/>
</dbReference>
<gene>
    <name evidence="2" type="ORF">MRAB57_278</name>
</gene>
<dbReference type="AlphaFoldDB" id="A0A2U3NLR8"/>
<dbReference type="Proteomes" id="UP000240988">
    <property type="component" value="Unassembled WGS sequence"/>
</dbReference>
<keyword evidence="3" id="KW-1185">Reference proteome</keyword>
<reference evidence="2 3" key="1">
    <citation type="submission" date="2017-01" db="EMBL/GenBank/DDBJ databases">
        <authorList>
            <consortium name="Urmite Genomes"/>
        </authorList>
    </citation>
    <scope>NUCLEOTIDE SEQUENCE [LARGE SCALE GENOMIC DNA]</scope>
    <source>
        <strain evidence="2 3">AB57</strain>
    </source>
</reference>
<organism evidence="2 3">
    <name type="scientific">Mycobacterium rhizamassiliense</name>
    <dbReference type="NCBI Taxonomy" id="1841860"/>
    <lineage>
        <taxon>Bacteria</taxon>
        <taxon>Bacillati</taxon>
        <taxon>Actinomycetota</taxon>
        <taxon>Actinomycetes</taxon>
        <taxon>Mycobacteriales</taxon>
        <taxon>Mycobacteriaceae</taxon>
        <taxon>Mycobacterium</taxon>
    </lineage>
</organism>
<dbReference type="Pfam" id="PF14032">
    <property type="entry name" value="PknH_C"/>
    <property type="match status" value="1"/>
</dbReference>
<name>A0A2U3NLR8_9MYCO</name>
<evidence type="ECO:0000313" key="2">
    <source>
        <dbReference type="EMBL" id="SPM32479.1"/>
    </source>
</evidence>
<feature type="domain" description="PknH-like extracellular" evidence="1">
    <location>
        <begin position="1"/>
        <end position="87"/>
    </location>
</feature>
<evidence type="ECO:0000259" key="1">
    <source>
        <dbReference type="Pfam" id="PF14032"/>
    </source>
</evidence>
<keyword evidence="2" id="KW-0449">Lipoprotein</keyword>
<evidence type="ECO:0000313" key="3">
    <source>
        <dbReference type="Proteomes" id="UP000240988"/>
    </source>
</evidence>
<proteinExistence type="predicted"/>
<accession>A0A2U3NLR8</accession>
<dbReference type="EMBL" id="FUFA01000001">
    <property type="protein sequence ID" value="SPM32479.1"/>
    <property type="molecule type" value="Genomic_DNA"/>
</dbReference>
<sequence>VACYPSPDNATAMFRQLDSSLQECVALHNAEYDFVLDKPDPNTLRLTDHQWCHLYRVKSAVLISVGAVGLQASDQVASTVLQTITDRVK</sequence>
<feature type="non-terminal residue" evidence="2">
    <location>
        <position position="1"/>
    </location>
</feature>
<dbReference type="STRING" id="1841860.GCA_900157375_00279"/>
<protein>
    <submittedName>
        <fullName evidence="2">Lipoprotein LpqQ</fullName>
    </submittedName>
</protein>